<keyword evidence="1" id="KW-0805">Transcription regulation</keyword>
<dbReference type="InterPro" id="IPR051081">
    <property type="entry name" value="HTH_MetalResp_TranReg"/>
</dbReference>
<dbReference type="InterPro" id="IPR036388">
    <property type="entry name" value="WH-like_DNA-bd_sf"/>
</dbReference>
<feature type="domain" description="HTH arsR-type" evidence="4">
    <location>
        <begin position="1"/>
        <end position="94"/>
    </location>
</feature>
<dbReference type="InterPro" id="IPR011991">
    <property type="entry name" value="ArsR-like_HTH"/>
</dbReference>
<evidence type="ECO:0000256" key="3">
    <source>
        <dbReference type="ARBA" id="ARBA00023163"/>
    </source>
</evidence>
<accession>A0A934JXD2</accession>
<dbReference type="Gene3D" id="1.10.10.10">
    <property type="entry name" value="Winged helix-like DNA-binding domain superfamily/Winged helix DNA-binding domain"/>
    <property type="match status" value="1"/>
</dbReference>
<dbReference type="Proteomes" id="UP000612893">
    <property type="component" value="Unassembled WGS sequence"/>
</dbReference>
<dbReference type="SMART" id="SM00418">
    <property type="entry name" value="HTH_ARSR"/>
    <property type="match status" value="1"/>
</dbReference>
<sequence>MRGTARATGDPFEALGDPNRRAILELLGSGGRTVREIAEALPISRPAVSRHLRLLKDAGLVIDQPRGTRRIYQLHDQGIEAVQSYLFEVWGDVATRFRLLAENTRPAER</sequence>
<dbReference type="PRINTS" id="PR00778">
    <property type="entry name" value="HTHARSR"/>
</dbReference>
<protein>
    <submittedName>
        <fullName evidence="5">Winged helix-turn-helix transcriptional regulator</fullName>
    </submittedName>
</protein>
<dbReference type="CDD" id="cd00090">
    <property type="entry name" value="HTH_ARSR"/>
    <property type="match status" value="1"/>
</dbReference>
<keyword evidence="3" id="KW-0804">Transcription</keyword>
<dbReference type="InterPro" id="IPR001845">
    <property type="entry name" value="HTH_ArsR_DNA-bd_dom"/>
</dbReference>
<dbReference type="Pfam" id="PF01022">
    <property type="entry name" value="HTH_5"/>
    <property type="match status" value="1"/>
</dbReference>
<organism evidence="5 6">
    <name type="scientific">Candidatus Nephthysia bennettiae</name>
    <dbReference type="NCBI Taxonomy" id="3127016"/>
    <lineage>
        <taxon>Bacteria</taxon>
        <taxon>Bacillati</taxon>
        <taxon>Candidatus Dormiibacterota</taxon>
        <taxon>Candidatus Dormibacteria</taxon>
        <taxon>Candidatus Dormibacterales</taxon>
        <taxon>Candidatus Dormibacteraceae</taxon>
        <taxon>Candidatus Nephthysia</taxon>
    </lineage>
</organism>
<dbReference type="PANTHER" id="PTHR33154:SF33">
    <property type="entry name" value="TRANSCRIPTIONAL REPRESSOR SDPR"/>
    <property type="match status" value="1"/>
</dbReference>
<comment type="caution">
    <text evidence="5">The sequence shown here is derived from an EMBL/GenBank/DDBJ whole genome shotgun (WGS) entry which is preliminary data.</text>
</comment>
<name>A0A934JXD2_9BACT</name>
<dbReference type="AlphaFoldDB" id="A0A934JXD2"/>
<dbReference type="InterPro" id="IPR036390">
    <property type="entry name" value="WH_DNA-bd_sf"/>
</dbReference>
<keyword evidence="2" id="KW-0238">DNA-binding</keyword>
<dbReference type="PROSITE" id="PS50987">
    <property type="entry name" value="HTH_ARSR_2"/>
    <property type="match status" value="1"/>
</dbReference>
<evidence type="ECO:0000313" key="5">
    <source>
        <dbReference type="EMBL" id="MBJ7597566.1"/>
    </source>
</evidence>
<evidence type="ECO:0000256" key="1">
    <source>
        <dbReference type="ARBA" id="ARBA00023015"/>
    </source>
</evidence>
<keyword evidence="6" id="KW-1185">Reference proteome</keyword>
<reference evidence="5" key="1">
    <citation type="submission" date="2020-10" db="EMBL/GenBank/DDBJ databases">
        <title>Ca. Dormibacterota MAGs.</title>
        <authorList>
            <person name="Montgomery K."/>
        </authorList>
    </citation>
    <scope>NUCLEOTIDE SEQUENCE [LARGE SCALE GENOMIC DNA]</scope>
    <source>
        <strain evidence="5">SC8812_S17_10</strain>
    </source>
</reference>
<dbReference type="SUPFAM" id="SSF46785">
    <property type="entry name" value="Winged helix' DNA-binding domain"/>
    <property type="match status" value="1"/>
</dbReference>
<dbReference type="RefSeq" id="WP_338199897.1">
    <property type="nucleotide sequence ID" value="NZ_JAEKNR010000067.1"/>
</dbReference>
<evidence type="ECO:0000256" key="2">
    <source>
        <dbReference type="ARBA" id="ARBA00023125"/>
    </source>
</evidence>
<dbReference type="PANTHER" id="PTHR33154">
    <property type="entry name" value="TRANSCRIPTIONAL REGULATOR, ARSR FAMILY"/>
    <property type="match status" value="1"/>
</dbReference>
<dbReference type="NCBIfam" id="NF033788">
    <property type="entry name" value="HTH_metalloreg"/>
    <property type="match status" value="1"/>
</dbReference>
<proteinExistence type="predicted"/>
<gene>
    <name evidence="5" type="ORF">JF922_05710</name>
</gene>
<dbReference type="GO" id="GO:0003677">
    <property type="term" value="F:DNA binding"/>
    <property type="evidence" value="ECO:0007669"/>
    <property type="project" value="UniProtKB-KW"/>
</dbReference>
<evidence type="ECO:0000313" key="6">
    <source>
        <dbReference type="Proteomes" id="UP000612893"/>
    </source>
</evidence>
<evidence type="ECO:0000259" key="4">
    <source>
        <dbReference type="PROSITE" id="PS50987"/>
    </source>
</evidence>
<dbReference type="EMBL" id="JAEKNR010000067">
    <property type="protein sequence ID" value="MBJ7597566.1"/>
    <property type="molecule type" value="Genomic_DNA"/>
</dbReference>